<evidence type="ECO:0000313" key="2">
    <source>
        <dbReference type="EMBL" id="MDI1487624.1"/>
    </source>
</evidence>
<dbReference type="AlphaFoldDB" id="A0AA43QLN6"/>
<organism evidence="2 3">
    <name type="scientific">Ramalina farinacea</name>
    <dbReference type="NCBI Taxonomy" id="258253"/>
    <lineage>
        <taxon>Eukaryota</taxon>
        <taxon>Fungi</taxon>
        <taxon>Dikarya</taxon>
        <taxon>Ascomycota</taxon>
        <taxon>Pezizomycotina</taxon>
        <taxon>Lecanoromycetes</taxon>
        <taxon>OSLEUM clade</taxon>
        <taxon>Lecanoromycetidae</taxon>
        <taxon>Lecanorales</taxon>
        <taxon>Lecanorineae</taxon>
        <taxon>Ramalinaceae</taxon>
        <taxon>Ramalina</taxon>
    </lineage>
</organism>
<dbReference type="Proteomes" id="UP001161017">
    <property type="component" value="Unassembled WGS sequence"/>
</dbReference>
<reference evidence="2" key="1">
    <citation type="journal article" date="2023" name="Genome Biol. Evol.">
        <title>First Whole Genome Sequence and Flow Cytometry Genome Size Data for the Lichen-Forming Fungus Ramalina farinacea (Ascomycota).</title>
        <authorList>
            <person name="Llewellyn T."/>
            <person name="Mian S."/>
            <person name="Hill R."/>
            <person name="Leitch I.J."/>
            <person name="Gaya E."/>
        </authorList>
    </citation>
    <scope>NUCLEOTIDE SEQUENCE</scope>
    <source>
        <strain evidence="2">LIQ254RAFAR</strain>
    </source>
</reference>
<comment type="caution">
    <text evidence="2">The sequence shown here is derived from an EMBL/GenBank/DDBJ whole genome shotgun (WGS) entry which is preliminary data.</text>
</comment>
<proteinExistence type="predicted"/>
<sequence>MSTSLPILTSIATTSSSFTTSATASPVLSNSTSVPSSTTVSATVIVKPLANTIVSPIASLSTSSTQTPTPYASSTATQSAPYIGCPIVSGESSSSGSGDETSAAKRDIPSVCSPRSGNTIANLSSTAQTPNGPPITPSYAIDPDKNGTYLASDATADQITQCTNVAAHQLQQLFPPDARDFTPEKKVHGPQVYYIAFNIWNLQNWFFSYWMAIEGANLLTSENVGAICRLLNLPLPKPFPLLEVLSVMAFALGLISPSGWGSIIPRLGERTGTVSTIEVPGEYLLRAVQQSPTLTRNLLATGDLSKTEVQTDQIESGLALIVSQLQTNIQNAILEVMGNFTLFMAFCNQGFFSTQIQNLNTLQQNVTKALQTYVVSQALQDDEVIITRAVDTNVHDLATNASAGNNNYDFGCEWGYDNWGMCSNWWYDTEEDISYGLQSNKNFWLNYTTPLEKLFDQGITTPELLFRGSQVCADAAGATQGNAPGSELNTDEGVWNAECVSNLKICSWETGFLSQQQEFSDCDSDGDFALESCCQGLDLPQARMPYDYLGAWLTQGTFNGVICNGC</sequence>
<keyword evidence="3" id="KW-1185">Reference proteome</keyword>
<dbReference type="EMBL" id="JAPUFD010000006">
    <property type="protein sequence ID" value="MDI1487624.1"/>
    <property type="molecule type" value="Genomic_DNA"/>
</dbReference>
<evidence type="ECO:0000256" key="1">
    <source>
        <dbReference type="SAM" id="MobiDB-lite"/>
    </source>
</evidence>
<accession>A0AA43QLN6</accession>
<evidence type="ECO:0000313" key="3">
    <source>
        <dbReference type="Proteomes" id="UP001161017"/>
    </source>
</evidence>
<protein>
    <submittedName>
        <fullName evidence="2">Uncharacterized protein</fullName>
    </submittedName>
</protein>
<feature type="compositionally biased region" description="Low complexity" evidence="1">
    <location>
        <begin position="89"/>
        <end position="98"/>
    </location>
</feature>
<feature type="compositionally biased region" description="Polar residues" evidence="1">
    <location>
        <begin position="113"/>
        <end position="130"/>
    </location>
</feature>
<feature type="region of interest" description="Disordered" evidence="1">
    <location>
        <begin position="87"/>
        <end position="140"/>
    </location>
</feature>
<name>A0AA43QLN6_9LECA</name>
<gene>
    <name evidence="2" type="ORF">OHK93_006894</name>
</gene>